<name>A0A6G4UDH3_9ACTN</name>
<keyword evidence="3" id="KW-1003">Cell membrane</keyword>
<dbReference type="PANTHER" id="PTHR42709">
    <property type="entry name" value="ALKALINE PHOSPHATASE LIKE PROTEIN"/>
    <property type="match status" value="1"/>
</dbReference>
<keyword evidence="5 7" id="KW-1133">Transmembrane helix</keyword>
<evidence type="ECO:0000256" key="5">
    <source>
        <dbReference type="ARBA" id="ARBA00022989"/>
    </source>
</evidence>
<feature type="transmembrane region" description="Helical" evidence="7">
    <location>
        <begin position="6"/>
        <end position="27"/>
    </location>
</feature>
<dbReference type="AlphaFoldDB" id="A0A6G4UDH3"/>
<feature type="transmembrane region" description="Helical" evidence="7">
    <location>
        <begin position="39"/>
        <end position="62"/>
    </location>
</feature>
<reference evidence="9 10" key="1">
    <citation type="submission" date="2020-02" db="EMBL/GenBank/DDBJ databases">
        <title>Whole-genome analyses of novel actinobacteria.</title>
        <authorList>
            <person name="Sahin N."/>
        </authorList>
    </citation>
    <scope>NUCLEOTIDE SEQUENCE [LARGE SCALE GENOMIC DNA]</scope>
    <source>
        <strain evidence="9 10">A7024</strain>
    </source>
</reference>
<dbReference type="InterPro" id="IPR051311">
    <property type="entry name" value="DedA_domain"/>
</dbReference>
<accession>A0A6G4UDH3</accession>
<evidence type="ECO:0000256" key="4">
    <source>
        <dbReference type="ARBA" id="ARBA00022692"/>
    </source>
</evidence>
<evidence type="ECO:0000313" key="9">
    <source>
        <dbReference type="EMBL" id="NGN69726.1"/>
    </source>
</evidence>
<comment type="similarity">
    <text evidence="2">Belongs to the DedA family.</text>
</comment>
<evidence type="ECO:0000256" key="2">
    <source>
        <dbReference type="ARBA" id="ARBA00010792"/>
    </source>
</evidence>
<proteinExistence type="inferred from homology"/>
<keyword evidence="10" id="KW-1185">Reference proteome</keyword>
<dbReference type="Pfam" id="PF09335">
    <property type="entry name" value="VTT_dom"/>
    <property type="match status" value="1"/>
</dbReference>
<feature type="domain" description="VTT" evidence="8">
    <location>
        <begin position="20"/>
        <end position="145"/>
    </location>
</feature>
<feature type="non-terminal residue" evidence="9">
    <location>
        <position position="157"/>
    </location>
</feature>
<evidence type="ECO:0000256" key="6">
    <source>
        <dbReference type="ARBA" id="ARBA00023136"/>
    </source>
</evidence>
<sequence length="157" mass="15984">MGSGVWPYVLIALLTLPPLVPNTWLLVTAGALAAAGKMSLAAVLLVTAGSAVLGDLLVYGGARRFGGGVVRLFGRGARRRAALEWSAARIGRHGIPFVIASRFAPCGRVVGMSAAGVLRYPLRRVLCASAVAESVWASYSVGLGYFGGAAAGEGVTG</sequence>
<organism evidence="9 10">
    <name type="scientific">Streptomyces coryli</name>
    <dbReference type="NCBI Taxonomy" id="1128680"/>
    <lineage>
        <taxon>Bacteria</taxon>
        <taxon>Bacillati</taxon>
        <taxon>Actinomycetota</taxon>
        <taxon>Actinomycetes</taxon>
        <taxon>Kitasatosporales</taxon>
        <taxon>Streptomycetaceae</taxon>
        <taxon>Streptomyces</taxon>
    </lineage>
</organism>
<dbReference type="PANTHER" id="PTHR42709:SF6">
    <property type="entry name" value="UNDECAPRENYL PHOSPHATE TRANSPORTER A"/>
    <property type="match status" value="1"/>
</dbReference>
<evidence type="ECO:0000256" key="1">
    <source>
        <dbReference type="ARBA" id="ARBA00004651"/>
    </source>
</evidence>
<keyword evidence="6 7" id="KW-0472">Membrane</keyword>
<evidence type="ECO:0000313" key="10">
    <source>
        <dbReference type="Proteomes" id="UP000481583"/>
    </source>
</evidence>
<protein>
    <submittedName>
        <fullName evidence="9">DedA family protein</fullName>
    </submittedName>
</protein>
<dbReference type="GO" id="GO:0005886">
    <property type="term" value="C:plasma membrane"/>
    <property type="evidence" value="ECO:0007669"/>
    <property type="project" value="UniProtKB-SubCell"/>
</dbReference>
<gene>
    <name evidence="9" type="ORF">G5C51_38295</name>
</gene>
<evidence type="ECO:0000259" key="8">
    <source>
        <dbReference type="Pfam" id="PF09335"/>
    </source>
</evidence>
<comment type="subcellular location">
    <subcellularLocation>
        <location evidence="1">Cell membrane</location>
        <topology evidence="1">Multi-pass membrane protein</topology>
    </subcellularLocation>
</comment>
<evidence type="ECO:0000256" key="7">
    <source>
        <dbReference type="SAM" id="Phobius"/>
    </source>
</evidence>
<evidence type="ECO:0000256" key="3">
    <source>
        <dbReference type="ARBA" id="ARBA00022475"/>
    </source>
</evidence>
<comment type="caution">
    <text evidence="9">The sequence shown here is derived from an EMBL/GenBank/DDBJ whole genome shotgun (WGS) entry which is preliminary data.</text>
</comment>
<dbReference type="EMBL" id="JAAKZV010000333">
    <property type="protein sequence ID" value="NGN69726.1"/>
    <property type="molecule type" value="Genomic_DNA"/>
</dbReference>
<dbReference type="RefSeq" id="WP_165244916.1">
    <property type="nucleotide sequence ID" value="NZ_JAAKZV010000333.1"/>
</dbReference>
<dbReference type="InterPro" id="IPR032816">
    <property type="entry name" value="VTT_dom"/>
</dbReference>
<keyword evidence="4 7" id="KW-0812">Transmembrane</keyword>
<dbReference type="Proteomes" id="UP000481583">
    <property type="component" value="Unassembled WGS sequence"/>
</dbReference>